<name>A0ABV3ZGT9_9BACT</name>
<dbReference type="EMBL" id="JAULBC010000004">
    <property type="protein sequence ID" value="MEX6688394.1"/>
    <property type="molecule type" value="Genomic_DNA"/>
</dbReference>
<dbReference type="PANTHER" id="PTHR16026">
    <property type="entry name" value="CARTILAGE ACIDIC PROTEIN 1"/>
    <property type="match status" value="1"/>
</dbReference>
<keyword evidence="2" id="KW-0677">Repeat</keyword>
<dbReference type="InterPro" id="IPR028994">
    <property type="entry name" value="Integrin_alpha_N"/>
</dbReference>
<feature type="domain" description="ASPIC/UnbV" evidence="5">
    <location>
        <begin position="531"/>
        <end position="597"/>
    </location>
</feature>
<dbReference type="RefSeq" id="WP_369329805.1">
    <property type="nucleotide sequence ID" value="NZ_JAULBC010000004.1"/>
</dbReference>
<dbReference type="SUPFAM" id="SSF69318">
    <property type="entry name" value="Integrin alpha N-terminal domain"/>
    <property type="match status" value="3"/>
</dbReference>
<evidence type="ECO:0000259" key="5">
    <source>
        <dbReference type="Pfam" id="PF07593"/>
    </source>
</evidence>
<dbReference type="InterPro" id="IPR027039">
    <property type="entry name" value="Crtac1"/>
</dbReference>
<dbReference type="Proteomes" id="UP001560573">
    <property type="component" value="Unassembled WGS sequence"/>
</dbReference>
<evidence type="ECO:0000313" key="7">
    <source>
        <dbReference type="Proteomes" id="UP001560573"/>
    </source>
</evidence>
<feature type="signal peptide" evidence="4">
    <location>
        <begin position="1"/>
        <end position="24"/>
    </location>
</feature>
<evidence type="ECO:0000256" key="2">
    <source>
        <dbReference type="ARBA" id="ARBA00022737"/>
    </source>
</evidence>
<proteinExistence type="predicted"/>
<keyword evidence="3" id="KW-0325">Glycoprotein</keyword>
<sequence>MKFYKIALCVPLCFLLFISCSTKKEEPALFELMKTTGINFSNDIHNTKDFNIFSYRNFYNGGGAAIGDINNDGLADVFFTANMGSNKLYLNKGNWQFDDITDKAGLGGSEKWSTGVVLADVNNDGWLDIYVCNAGYLNGKAPENKLYINNHNLTFTESAAAYGLTNHGGYATHAAFFDYDLDGDLDCFIINNSFIPVNTLNYANKRDLRAADWPVADFLKGGGDKLLRNDNGKFTDVSKEAGIYGSLISFGLGVTVGDVNGDGYPDVYVSNDFFERDYLYINQKNGTFKDELEQWVQHTSLASMGADMGDINNDGYPDIFVTDMLPDDEYRLKTTTSFENIDVYRLKEKSGFYEQFQQNTLQLNNKNGKFSEIGFYSGVAASDWSWGGLMFDADNDGNNDIYVCNGINRDLTDQDFIDFFANNVVQRMVMTGEKEDVDDIISKMPSHPLVNKAFRNNGNLKFTDAAKQWGFTEPSFSNGAAYGDLDNDGDLDIVINNVNQKAFIYQNKARQQSKNNYIGVSLKGKGTNTYAVGSKVKIYAGGQIMSRELIPSRGFQSSVDYKMIAGLGAVDKVDSVVIRWPDLTATTIAHPEINKVLVVDQKTVSAQMIAVKTVTQESPLLATSSQHFEKHKEDDYIDYYNERNIPRMLSQEGPKAAVGDVNGDGREDVYICGAAGQAGQLYLQTNDGGFVLKKQPAFEKYADMEDVAALFFDCDNDGDLDLFVGAGGNNAPGSSGKMQSHLYRNDGKGNFEVDVNAIPASRSNTAVVVASDFDNDGDLDLFVGGRSEPMNYGISPASYLYVNDGKGRFTDIAASKNPDIARIGMVTGAVWSDVNGDKQKDLIIVGEWMTPRIFSFANGKFNEIKTNLDSLYGWWQSISTADIDGDGDEDLILGNMGDNFYLRPNANKPVKLWMNDYDLNGALDKIITHTVNGKDMPVFLKREIVDQLPSLKKENLKHETFASKSIQELFPSNLVEKSLVKTFNYTPSIIAVNEGNGKFSIKRMPDEVQFSSVNAIACTDLNNDGYIDIIAGGNIFDFPPQLCRLDASFGSVLLNDGKGNFTAIGKDKSGLETRGQVRDIRLIKSGTGTGILVLQNNEYPLLYKSNGLKKDIVKKDTRTKD</sequence>
<dbReference type="InterPro" id="IPR011519">
    <property type="entry name" value="UnbV_ASPIC"/>
</dbReference>
<dbReference type="InterPro" id="IPR013519">
    <property type="entry name" value="Int_alpha_beta-p"/>
</dbReference>
<dbReference type="SMART" id="SM00191">
    <property type="entry name" value="Int_alpha"/>
    <property type="match status" value="4"/>
</dbReference>
<reference evidence="6 7" key="1">
    <citation type="submission" date="2023-07" db="EMBL/GenBank/DDBJ databases">
        <authorList>
            <person name="Lian W.-H."/>
        </authorList>
    </citation>
    <scope>NUCLEOTIDE SEQUENCE [LARGE SCALE GENOMIC DNA]</scope>
    <source>
        <strain evidence="6 7">SYSU DXS3180</strain>
    </source>
</reference>
<dbReference type="Pfam" id="PF07593">
    <property type="entry name" value="UnbV_ASPIC"/>
    <property type="match status" value="1"/>
</dbReference>
<evidence type="ECO:0000313" key="6">
    <source>
        <dbReference type="EMBL" id="MEX6688394.1"/>
    </source>
</evidence>
<dbReference type="PROSITE" id="PS51257">
    <property type="entry name" value="PROKAR_LIPOPROTEIN"/>
    <property type="match status" value="1"/>
</dbReference>
<keyword evidence="1 4" id="KW-0732">Signal</keyword>
<dbReference type="Gene3D" id="2.130.10.130">
    <property type="entry name" value="Integrin alpha, N-terminal"/>
    <property type="match status" value="3"/>
</dbReference>
<dbReference type="Pfam" id="PF13517">
    <property type="entry name" value="FG-GAP_3"/>
    <property type="match status" value="5"/>
</dbReference>
<dbReference type="InterPro" id="IPR013517">
    <property type="entry name" value="FG-GAP"/>
</dbReference>
<gene>
    <name evidence="6" type="ORF">QTN47_12850</name>
</gene>
<keyword evidence="7" id="KW-1185">Reference proteome</keyword>
<organism evidence="6 7">
    <name type="scientific">Danxiaibacter flavus</name>
    <dbReference type="NCBI Taxonomy" id="3049108"/>
    <lineage>
        <taxon>Bacteria</taxon>
        <taxon>Pseudomonadati</taxon>
        <taxon>Bacteroidota</taxon>
        <taxon>Chitinophagia</taxon>
        <taxon>Chitinophagales</taxon>
        <taxon>Chitinophagaceae</taxon>
        <taxon>Danxiaibacter</taxon>
    </lineage>
</organism>
<feature type="chain" id="PRO_5046750741" evidence="4">
    <location>
        <begin position="25"/>
        <end position="1121"/>
    </location>
</feature>
<dbReference type="PANTHER" id="PTHR16026:SF0">
    <property type="entry name" value="CARTILAGE ACIDIC PROTEIN 1"/>
    <property type="match status" value="1"/>
</dbReference>
<evidence type="ECO:0000256" key="1">
    <source>
        <dbReference type="ARBA" id="ARBA00022729"/>
    </source>
</evidence>
<evidence type="ECO:0000256" key="4">
    <source>
        <dbReference type="SAM" id="SignalP"/>
    </source>
</evidence>
<protein>
    <submittedName>
        <fullName evidence="6">FG-GAP-like repeat-containing protein</fullName>
    </submittedName>
</protein>
<evidence type="ECO:0000256" key="3">
    <source>
        <dbReference type="ARBA" id="ARBA00023180"/>
    </source>
</evidence>
<comment type="caution">
    <text evidence="6">The sequence shown here is derived from an EMBL/GenBank/DDBJ whole genome shotgun (WGS) entry which is preliminary data.</text>
</comment>
<accession>A0ABV3ZGT9</accession>